<evidence type="ECO:0000313" key="4">
    <source>
        <dbReference type="Proteomes" id="UP000017670"/>
    </source>
</evidence>
<dbReference type="RefSeq" id="WP_005060604.1">
    <property type="nucleotide sequence ID" value="NZ_KB849765.1"/>
</dbReference>
<name>N9E6S9_9GAMM</name>
<gene>
    <name evidence="3" type="ORF">F933_01884</name>
</gene>
<dbReference type="InterPro" id="IPR001296">
    <property type="entry name" value="Glyco_trans_1"/>
</dbReference>
<dbReference type="PANTHER" id="PTHR46401">
    <property type="entry name" value="GLYCOSYLTRANSFERASE WBBK-RELATED"/>
    <property type="match status" value="1"/>
</dbReference>
<dbReference type="eggNOG" id="COG0438">
    <property type="taxonomic scope" value="Bacteria"/>
</dbReference>
<evidence type="ECO:0000313" key="3">
    <source>
        <dbReference type="EMBL" id="ENW06163.1"/>
    </source>
</evidence>
<evidence type="ECO:0000259" key="2">
    <source>
        <dbReference type="Pfam" id="PF00534"/>
    </source>
</evidence>
<reference evidence="3 4" key="1">
    <citation type="submission" date="2013-02" db="EMBL/GenBank/DDBJ databases">
        <title>The Genome Sequence of Acinetobacter beijerinckii CIP 110307.</title>
        <authorList>
            <consortium name="The Broad Institute Genome Sequencing Platform"/>
            <consortium name="The Broad Institute Genome Sequencing Center for Infectious Disease"/>
            <person name="Cerqueira G."/>
            <person name="Feldgarden M."/>
            <person name="Courvalin P."/>
            <person name="Perichon B."/>
            <person name="Grillot-Courvalin C."/>
            <person name="Clermont D."/>
            <person name="Rocha E."/>
            <person name="Yoon E.-J."/>
            <person name="Nemec A."/>
            <person name="Walker B."/>
            <person name="Young S.K."/>
            <person name="Zeng Q."/>
            <person name="Gargeya S."/>
            <person name="Fitzgerald M."/>
            <person name="Haas B."/>
            <person name="Abouelleil A."/>
            <person name="Alvarado L."/>
            <person name="Arachchi H.M."/>
            <person name="Berlin A.M."/>
            <person name="Chapman S.B."/>
            <person name="Dewar J."/>
            <person name="Goldberg J."/>
            <person name="Griggs A."/>
            <person name="Gujja S."/>
            <person name="Hansen M."/>
            <person name="Howarth C."/>
            <person name="Imamovic A."/>
            <person name="Larimer J."/>
            <person name="McCowan C."/>
            <person name="Murphy C."/>
            <person name="Neiman D."/>
            <person name="Pearson M."/>
            <person name="Priest M."/>
            <person name="Roberts A."/>
            <person name="Saif S."/>
            <person name="Shea T."/>
            <person name="Sisk P."/>
            <person name="Sykes S."/>
            <person name="Wortman J."/>
            <person name="Nusbaum C."/>
            <person name="Birren B."/>
        </authorList>
    </citation>
    <scope>NUCLEOTIDE SEQUENCE [LARGE SCALE GENOMIC DNA]</scope>
    <source>
        <strain evidence="3 4">CIP 110307</strain>
    </source>
</reference>
<proteinExistence type="predicted"/>
<comment type="caution">
    <text evidence="3">The sequence shown here is derived from an EMBL/GenBank/DDBJ whole genome shotgun (WGS) entry which is preliminary data.</text>
</comment>
<evidence type="ECO:0000256" key="1">
    <source>
        <dbReference type="ARBA" id="ARBA00022679"/>
    </source>
</evidence>
<accession>N9E6S9</accession>
<dbReference type="PATRIC" id="fig|1217648.3.peg.1838"/>
<dbReference type="GeneID" id="29856792"/>
<dbReference type="GO" id="GO:0016757">
    <property type="term" value="F:glycosyltransferase activity"/>
    <property type="evidence" value="ECO:0007669"/>
    <property type="project" value="InterPro"/>
</dbReference>
<dbReference type="Gene3D" id="3.40.50.2000">
    <property type="entry name" value="Glycogen Phosphorylase B"/>
    <property type="match status" value="2"/>
</dbReference>
<keyword evidence="1" id="KW-0808">Transferase</keyword>
<feature type="domain" description="Glycosyl transferase family 1" evidence="2">
    <location>
        <begin position="186"/>
        <end position="343"/>
    </location>
</feature>
<dbReference type="EMBL" id="APQL01000006">
    <property type="protein sequence ID" value="ENW06163.1"/>
    <property type="molecule type" value="Genomic_DNA"/>
</dbReference>
<dbReference type="Pfam" id="PF00534">
    <property type="entry name" value="Glycos_transf_1"/>
    <property type="match status" value="1"/>
</dbReference>
<dbReference type="Proteomes" id="UP000017670">
    <property type="component" value="Unassembled WGS sequence"/>
</dbReference>
<keyword evidence="4" id="KW-1185">Reference proteome</keyword>
<dbReference type="STRING" id="262668.GCA_000931715_01102"/>
<dbReference type="GO" id="GO:0009103">
    <property type="term" value="P:lipopolysaccharide biosynthetic process"/>
    <property type="evidence" value="ECO:0007669"/>
    <property type="project" value="TreeGrafter"/>
</dbReference>
<dbReference type="AlphaFoldDB" id="N9E6S9"/>
<dbReference type="PANTHER" id="PTHR46401:SF2">
    <property type="entry name" value="GLYCOSYLTRANSFERASE WBBK-RELATED"/>
    <property type="match status" value="1"/>
</dbReference>
<dbReference type="HOGENOM" id="CLU_061365_0_0_6"/>
<sequence>MKYIIDNSNLYAGGGIQVGTSFINDLNKLNLPNEYHIIQSFNMSKSFVNVGFPDNFKFYNLDEKSQKSIRFRSLTMRRLENIIAPDCIFTVFGPSYHKSKFPKVVGFAIGHIIYRDSPYFKTLNIREKFKNFLTCEIKKIFFKKNSDALIFETNDAMSRFENISKFKENYVVGNTINEIFLESSKWESVFLRNENKKKILVVAANYPHKNLKIIPFIIDNLITQKKIHDFEFVITVEPEELSFPDCYNDYIQCIGKVSLEKLPSLYKQSMIVFIPTLLEIFSATYLEAMYMSKAIVASDMGFSRDICGDAALYCEPINIDEYANAIFTLLGNAKLRHDFEKKGLSQVLKFGSSMDRTKMYLDIMHQVSEEF</sequence>
<organism evidence="3 4">
    <name type="scientific">Acinetobacter beijerinckii CIP 110307</name>
    <dbReference type="NCBI Taxonomy" id="1217648"/>
    <lineage>
        <taxon>Bacteria</taxon>
        <taxon>Pseudomonadati</taxon>
        <taxon>Pseudomonadota</taxon>
        <taxon>Gammaproteobacteria</taxon>
        <taxon>Moraxellales</taxon>
        <taxon>Moraxellaceae</taxon>
        <taxon>Acinetobacter</taxon>
    </lineage>
</organism>
<dbReference type="SUPFAM" id="SSF53756">
    <property type="entry name" value="UDP-Glycosyltransferase/glycogen phosphorylase"/>
    <property type="match status" value="1"/>
</dbReference>
<protein>
    <recommendedName>
        <fullName evidence="2">Glycosyl transferase family 1 domain-containing protein</fullName>
    </recommendedName>
</protein>